<dbReference type="InterPro" id="IPR029063">
    <property type="entry name" value="SAM-dependent_MTases_sf"/>
</dbReference>
<accession>A0ABQ5NJY6</accession>
<organism evidence="5 6">
    <name type="scientific">Lysinibacillus piscis</name>
    <dbReference type="NCBI Taxonomy" id="2518931"/>
    <lineage>
        <taxon>Bacteria</taxon>
        <taxon>Bacillati</taxon>
        <taxon>Bacillota</taxon>
        <taxon>Bacilli</taxon>
        <taxon>Bacillales</taxon>
        <taxon>Bacillaceae</taxon>
        <taxon>Lysinibacillus</taxon>
    </lineage>
</organism>
<proteinExistence type="predicted"/>
<dbReference type="RefSeq" id="WP_264988442.1">
    <property type="nucleotide sequence ID" value="NZ_BRZA01000002.1"/>
</dbReference>
<dbReference type="SUPFAM" id="SSF53335">
    <property type="entry name" value="S-adenosyl-L-methionine-dependent methyltransferases"/>
    <property type="match status" value="1"/>
</dbReference>
<evidence type="ECO:0000313" key="6">
    <source>
        <dbReference type="Proteomes" id="UP001065593"/>
    </source>
</evidence>
<evidence type="ECO:0000256" key="1">
    <source>
        <dbReference type="ARBA" id="ARBA00022603"/>
    </source>
</evidence>
<reference evidence="5" key="1">
    <citation type="submission" date="2022-08" db="EMBL/GenBank/DDBJ databases">
        <title>Draft genome sequence of Lysinibacillus sp. strain KH24.</title>
        <authorList>
            <person name="Kanbe H."/>
            <person name="Itoh H."/>
        </authorList>
    </citation>
    <scope>NUCLEOTIDE SEQUENCE</scope>
    <source>
        <strain evidence="5">KH24</strain>
    </source>
</reference>
<sequence length="199" mass="23001">MQSHDVQDPVYTVHVGDNSGLIKKVSDLYFVDGDKVADVTWGRGVFWKQVDKSKYDIIGTDLKTGVDFRNLPYEDNSFNHTVIDPPYARITNLKGMVDCYNTTRHTTHDEILGLYRAGLKELVRITKPGGFIFVKCQDEIHGGKQKWTHIEIHDMAVEEFGLYTKDLFVLVNTKKPKPLYKQQHARKNHSYLWVFQAKK</sequence>
<comment type="caution">
    <text evidence="5">The sequence shown here is derived from an EMBL/GenBank/DDBJ whole genome shotgun (WGS) entry which is preliminary data.</text>
</comment>
<feature type="domain" description="DNA methylase N-4/N-6" evidence="4">
    <location>
        <begin position="79"/>
        <end position="199"/>
    </location>
</feature>
<dbReference type="EMBL" id="BRZA01000002">
    <property type="protein sequence ID" value="GLC88681.1"/>
    <property type="molecule type" value="Genomic_DNA"/>
</dbReference>
<dbReference type="Pfam" id="PF01555">
    <property type="entry name" value="N6_N4_Mtase"/>
    <property type="match status" value="1"/>
</dbReference>
<keyword evidence="6" id="KW-1185">Reference proteome</keyword>
<evidence type="ECO:0000256" key="3">
    <source>
        <dbReference type="ARBA" id="ARBA00022747"/>
    </source>
</evidence>
<keyword evidence="2" id="KW-0808">Transferase</keyword>
<evidence type="ECO:0000313" key="5">
    <source>
        <dbReference type="EMBL" id="GLC88681.1"/>
    </source>
</evidence>
<dbReference type="Gene3D" id="3.40.50.150">
    <property type="entry name" value="Vaccinia Virus protein VP39"/>
    <property type="match status" value="1"/>
</dbReference>
<keyword evidence="3" id="KW-0680">Restriction system</keyword>
<name>A0ABQ5NJY6_9BACI</name>
<keyword evidence="1" id="KW-0489">Methyltransferase</keyword>
<dbReference type="Proteomes" id="UP001065593">
    <property type="component" value="Unassembled WGS sequence"/>
</dbReference>
<dbReference type="InterPro" id="IPR002941">
    <property type="entry name" value="DNA_methylase_N4/N6"/>
</dbReference>
<gene>
    <name evidence="5" type="ORF">LYSBPC_18080</name>
</gene>
<evidence type="ECO:0000256" key="2">
    <source>
        <dbReference type="ARBA" id="ARBA00022679"/>
    </source>
</evidence>
<protein>
    <recommendedName>
        <fullName evidence="4">DNA methylase N-4/N-6 domain-containing protein</fullName>
    </recommendedName>
</protein>
<evidence type="ECO:0000259" key="4">
    <source>
        <dbReference type="Pfam" id="PF01555"/>
    </source>
</evidence>